<dbReference type="Pfam" id="PF07963">
    <property type="entry name" value="N_methyl"/>
    <property type="match status" value="1"/>
</dbReference>
<dbReference type="KEGG" id="shm:Shewmr7_0435"/>
<keyword evidence="1" id="KW-1133">Transmembrane helix</keyword>
<protein>
    <submittedName>
        <fullName evidence="2">Methylation site containing protein</fullName>
    </submittedName>
</protein>
<dbReference type="PROSITE" id="PS00409">
    <property type="entry name" value="PROKAR_NTER_METHYL"/>
    <property type="match status" value="1"/>
</dbReference>
<keyword evidence="1" id="KW-0812">Transmembrane</keyword>
<dbReference type="PANTHER" id="PTHR30093">
    <property type="entry name" value="GENERAL SECRETION PATHWAY PROTEIN G"/>
    <property type="match status" value="1"/>
</dbReference>
<dbReference type="InterPro" id="IPR012902">
    <property type="entry name" value="N_methyl_site"/>
</dbReference>
<gene>
    <name evidence="2" type="ordered locus">Shewmr7_0435</name>
</gene>
<evidence type="ECO:0000256" key="1">
    <source>
        <dbReference type="SAM" id="Phobius"/>
    </source>
</evidence>
<dbReference type="InterPro" id="IPR045584">
    <property type="entry name" value="Pilin-like"/>
</dbReference>
<dbReference type="SUPFAM" id="SSF54523">
    <property type="entry name" value="Pili subunits"/>
    <property type="match status" value="1"/>
</dbReference>
<dbReference type="PANTHER" id="PTHR30093:SF7">
    <property type="entry name" value="MSHA MAJOR PILIN SUBUNIT MSHA"/>
    <property type="match status" value="1"/>
</dbReference>
<dbReference type="AlphaFoldDB" id="Q0HZL7"/>
<accession>Q0HZL7</accession>
<keyword evidence="1" id="KW-0472">Membrane</keyword>
<reference evidence="2" key="1">
    <citation type="submission" date="2006-08" db="EMBL/GenBank/DDBJ databases">
        <title>Complete sequence of Chromosome1 of Shewanella sp. MR-7.</title>
        <authorList>
            <consortium name="US DOE Joint Genome Institute"/>
            <person name="Copeland A."/>
            <person name="Lucas S."/>
            <person name="Lapidus A."/>
            <person name="Barry K."/>
            <person name="Detter J.C."/>
            <person name="Glavina del Rio T."/>
            <person name="Hammon N."/>
            <person name="Israni S."/>
            <person name="Dalin E."/>
            <person name="Tice H."/>
            <person name="Pitluck S."/>
            <person name="Kiss H."/>
            <person name="Brettin T."/>
            <person name="Bruce D."/>
            <person name="Han C."/>
            <person name="Tapia R."/>
            <person name="Gilna P."/>
            <person name="Schmutz J."/>
            <person name="Larimer F."/>
            <person name="Land M."/>
            <person name="Hauser L."/>
            <person name="Kyrpides N."/>
            <person name="Mikhailova N."/>
            <person name="Nealson K."/>
            <person name="Konstantinidis K."/>
            <person name="Klappenbach J."/>
            <person name="Tiedje J."/>
            <person name="Richardson P."/>
        </authorList>
    </citation>
    <scope>NUCLEOTIDE SEQUENCE</scope>
    <source>
        <strain evidence="2">MR-7</strain>
    </source>
</reference>
<organism evidence="2">
    <name type="scientific">Shewanella sp. (strain MR-7)</name>
    <dbReference type="NCBI Taxonomy" id="60481"/>
    <lineage>
        <taxon>Bacteria</taxon>
        <taxon>Pseudomonadati</taxon>
        <taxon>Pseudomonadota</taxon>
        <taxon>Gammaproteobacteria</taxon>
        <taxon>Alteromonadales</taxon>
        <taxon>Shewanellaceae</taxon>
        <taxon>Shewanella</taxon>
    </lineage>
</organism>
<feature type="transmembrane region" description="Helical" evidence="1">
    <location>
        <begin position="12"/>
        <end position="34"/>
    </location>
</feature>
<evidence type="ECO:0000313" key="2">
    <source>
        <dbReference type="EMBL" id="ABI41438.1"/>
    </source>
</evidence>
<dbReference type="Gene3D" id="3.30.700.10">
    <property type="entry name" value="Glycoprotein, Type 4 Pilin"/>
    <property type="match status" value="1"/>
</dbReference>
<dbReference type="HOGENOM" id="CLU_098637_0_1_6"/>
<name>Q0HZL7_SHESR</name>
<proteinExistence type="predicted"/>
<dbReference type="EMBL" id="CP000444">
    <property type="protein sequence ID" value="ABI41438.1"/>
    <property type="molecule type" value="Genomic_DNA"/>
</dbReference>
<sequence>MSRLHTSKGFTLIELVVVIIILGILAVVAAPRFINLSQDAHDARAKAAFAAFTSGVKLYHSCWLAGGHSGYTQDLACYGDGTLDSTTTGFPLGKDTDNGSNQGTQLQGDFCGELWQSLLDNQDFVLTSHTNWEQQQASDIDIVYWYAGGAISDPDTYCYFNYVSDDRRLGSENWELKYYPLHGRTVIGRSSFSKSEIPPSP</sequence>
<dbReference type="NCBIfam" id="TIGR02532">
    <property type="entry name" value="IV_pilin_GFxxxE"/>
    <property type="match status" value="1"/>
</dbReference>